<gene>
    <name evidence="1" type="ORF">DQQ10_08545</name>
</gene>
<dbReference type="AlphaFoldDB" id="A0A364Y5Q5"/>
<accession>A0A364Y5Q5</accession>
<name>A0A364Y5Q5_9BACT</name>
<evidence type="ECO:0008006" key="3">
    <source>
        <dbReference type="Google" id="ProtNLM"/>
    </source>
</evidence>
<dbReference type="NCBIfam" id="TIGR04474">
    <property type="entry name" value="tcm_partner"/>
    <property type="match status" value="1"/>
</dbReference>
<dbReference type="OrthoDB" id="975857at2"/>
<evidence type="ECO:0000313" key="2">
    <source>
        <dbReference type="Proteomes" id="UP000251889"/>
    </source>
</evidence>
<evidence type="ECO:0000313" key="1">
    <source>
        <dbReference type="EMBL" id="RAW01691.1"/>
    </source>
</evidence>
<dbReference type="InterPro" id="IPR031009">
    <property type="entry name" value="Tcm_partner"/>
</dbReference>
<dbReference type="RefSeq" id="WP_112746431.1">
    <property type="nucleotide sequence ID" value="NZ_QMFY01000003.1"/>
</dbReference>
<dbReference type="Proteomes" id="UP000251889">
    <property type="component" value="Unassembled WGS sequence"/>
</dbReference>
<protein>
    <recommendedName>
        <fullName evidence="3">Three-Cys-motif partner protein TcmP</fullName>
    </recommendedName>
</protein>
<reference evidence="1 2" key="1">
    <citation type="submission" date="2018-06" db="EMBL/GenBank/DDBJ databases">
        <title>Chryseolinea flavus sp. nov., a member of the phylum Bacteroidetes isolated from soil.</title>
        <authorList>
            <person name="Li Y."/>
            <person name="Wang J."/>
        </authorList>
    </citation>
    <scope>NUCLEOTIDE SEQUENCE [LARGE SCALE GENOMIC DNA]</scope>
    <source>
        <strain evidence="1 2">SDU1-6</strain>
    </source>
</reference>
<comment type="caution">
    <text evidence="1">The sequence shown here is derived from an EMBL/GenBank/DDBJ whole genome shotgun (WGS) entry which is preliminary data.</text>
</comment>
<organism evidence="1 2">
    <name type="scientific">Pseudochryseolinea flava</name>
    <dbReference type="NCBI Taxonomy" id="2059302"/>
    <lineage>
        <taxon>Bacteria</taxon>
        <taxon>Pseudomonadati</taxon>
        <taxon>Bacteroidota</taxon>
        <taxon>Cytophagia</taxon>
        <taxon>Cytophagales</taxon>
        <taxon>Fulvivirgaceae</taxon>
        <taxon>Pseudochryseolinea</taxon>
    </lineage>
</organism>
<proteinExistence type="predicted"/>
<sequence>MQVQYNFSDELTVTASEPWFKVKVQANTRYLEAFVGQVAGRADEIIFIDLFSGNGLYTVGHQKEIFPGSSFQALLSGLPITRYIFCEHDQEQVKALKARVSKFFPRHPVTVFDQPIETLPAKFTDIVPQGKPRRKAAVFCLIDPCSIDIPFSTIEKFGRAGWNLLMPFTFPLNVRMNHAFYQTEGRDKLQRYVGVSGANKLSSVENNGNFYQQLVQIYENNMLVMGMNSAISAQKIKSQWMELPAYSMGFFSAQISAKAVQQEVQGSEFAQFELF</sequence>
<dbReference type="EMBL" id="QMFY01000003">
    <property type="protein sequence ID" value="RAW01691.1"/>
    <property type="molecule type" value="Genomic_DNA"/>
</dbReference>
<keyword evidence="2" id="KW-1185">Reference proteome</keyword>